<proteinExistence type="predicted"/>
<dbReference type="EMBL" id="LR743504">
    <property type="protein sequence ID" value="CAA2106020.1"/>
    <property type="molecule type" value="Genomic_DNA"/>
</dbReference>
<gene>
    <name evidence="1" type="ORF">MBUL_03478</name>
</gene>
<reference evidence="1" key="1">
    <citation type="submission" date="2019-12" db="EMBL/GenBank/DDBJ databases">
        <authorList>
            <person name="Cremers G."/>
        </authorList>
    </citation>
    <scope>NUCLEOTIDE SEQUENCE</scope>
    <source>
        <strain evidence="1">Mbul1</strain>
    </source>
</reference>
<evidence type="ECO:0000313" key="1">
    <source>
        <dbReference type="EMBL" id="CAA2106020.1"/>
    </source>
</evidence>
<protein>
    <recommendedName>
        <fullName evidence="2">DUF3606 domain-containing protein</fullName>
    </recommendedName>
</protein>
<accession>A0A679JE65</accession>
<organism evidence="1">
    <name type="scientific">Methylobacterium bullatum</name>
    <dbReference type="NCBI Taxonomy" id="570505"/>
    <lineage>
        <taxon>Bacteria</taxon>
        <taxon>Pseudomonadati</taxon>
        <taxon>Pseudomonadota</taxon>
        <taxon>Alphaproteobacteria</taxon>
        <taxon>Hyphomicrobiales</taxon>
        <taxon>Methylobacteriaceae</taxon>
        <taxon>Methylobacterium</taxon>
    </lineage>
</organism>
<dbReference type="InterPro" id="IPR022037">
    <property type="entry name" value="DUF3606"/>
</dbReference>
<evidence type="ECO:0008006" key="2">
    <source>
        <dbReference type="Google" id="ProtNLM"/>
    </source>
</evidence>
<dbReference type="AlphaFoldDB" id="A0A679JE65"/>
<name>A0A679JE65_9HYPH</name>
<sequence>MTDDLLKRGLPDQRRINLNEPWEVRDWCTRFGVTEAQLCAAVKAVGVMAKDVANYLGKPYP</sequence>
<dbReference type="Pfam" id="PF12244">
    <property type="entry name" value="DUF3606"/>
    <property type="match status" value="1"/>
</dbReference>